<reference evidence="1" key="1">
    <citation type="journal article" date="2021" name="Proc. Natl. Acad. Sci. U.S.A.">
        <title>A Catalog of Tens of Thousands of Viruses from Human Metagenomes Reveals Hidden Associations with Chronic Diseases.</title>
        <authorList>
            <person name="Tisza M.J."/>
            <person name="Buck C.B."/>
        </authorList>
    </citation>
    <scope>NUCLEOTIDE SEQUENCE</scope>
    <source>
        <strain evidence="1">CtHMa1</strain>
    </source>
</reference>
<dbReference type="EMBL" id="BK032590">
    <property type="protein sequence ID" value="DAF49909.1"/>
    <property type="molecule type" value="Genomic_DNA"/>
</dbReference>
<evidence type="ECO:0000313" key="1">
    <source>
        <dbReference type="EMBL" id="DAF49909.1"/>
    </source>
</evidence>
<name>A0A8S5SFZ6_9CAUD</name>
<proteinExistence type="predicted"/>
<sequence>MANLPIKDNPTLNLQMEALTTSTPGHADRFNERYQQLLENDKALQVDAKIYEDDKNGAKIRLGMENGHLYYVQLPSEEADDTGE</sequence>
<protein>
    <submittedName>
        <fullName evidence="1">Uncharacterized protein</fullName>
    </submittedName>
</protein>
<organism evidence="1">
    <name type="scientific">Myoviridae sp. ctHMa1</name>
    <dbReference type="NCBI Taxonomy" id="2827671"/>
    <lineage>
        <taxon>Viruses</taxon>
        <taxon>Duplodnaviria</taxon>
        <taxon>Heunggongvirae</taxon>
        <taxon>Uroviricota</taxon>
        <taxon>Caudoviricetes</taxon>
    </lineage>
</organism>
<accession>A0A8S5SFZ6</accession>